<feature type="region of interest" description="Disordered" evidence="1">
    <location>
        <begin position="1363"/>
        <end position="1394"/>
    </location>
</feature>
<feature type="region of interest" description="Disordered" evidence="1">
    <location>
        <begin position="2314"/>
        <end position="2336"/>
    </location>
</feature>
<proteinExistence type="predicted"/>
<protein>
    <submittedName>
        <fullName evidence="2">Uncharacterized protein</fullName>
    </submittedName>
</protein>
<dbReference type="VEuPathDB" id="TriTrypDB:TvY486_0804660"/>
<feature type="compositionally biased region" description="Low complexity" evidence="1">
    <location>
        <begin position="2851"/>
        <end position="2868"/>
    </location>
</feature>
<sequence length="2868" mass="311780">MCRRRKATVAYMHSCVWSTIASPNAARNVPLVAAWRRICSISSANRTPYTTKSCTALTNDNAAQLLSRFRQRARELLLTDFNPDGAVGAHQLIPHVTNVQDNGLFSVVVRKSSAYSSLTLDESLTLLSNLFAIALKGQRSGSMLDFTCSFPSFKISPVCSNSRPFVLLPLRAAEAAVSPLSRQVRLWSVQKEWWEVVACAAAVFDRLAKEGQGGGSGGSPVQDGSLQATLQSFLDKLDLVCLPREREVVCFSEKKKRSPKSAGAVTNRDSLVNVLWRSALMCRLLEGVLCLADGVAEERAKRLRDVSFTLFCALEKRHFTLVDRNGVTAVVKGLTALVNRAFQRNCGGGSANSIAVGERSWMNEERHENAYKGELAEALVSFCTAYYKLVPASLSAEVFHFTTNGDREPKRRNSSAVDVARAVRECWYRWKDTLHLHGVEAAFWWLRLVPPLLESFMGVAALLEGNGREKCPTDHPDAGRGLTFDHVSDDTDDPVSIMRKELLTTLCDVLFFDEKAFDKRVAALSARQAMKDAEANDGSVASSGEAGVVSEMSRASEECSVEGDEAQLLPRPRGGRSMLRKVGEGGVLLPNSAEPQHIPSRFSSRRSRGAHGLGASTLTRGIVGNASARAESSSPLFDIIAASSDSIAQLAGVFSVEASYRTPVLESLWLTLLAVHRHIERDGTLMPFSSLNEAELACRETTGRRTGGRLGSSSSSFLAVVSPSEANDVTTKQSLLPSFVSSGLRHLISAIAAATLRAYELADTTVLRYDKIKRSIGVSLVAGAQATLLDNQFHSDALVCNWWLHSGAFFSPTSHLRQSLMLEKHLVGLISVRFRYRGDVTWLKDSTAIALHCISTVPLSASAKQWGSALIMSNLRDMVILLRKSGSSPVERESAEGVGPNGSLSELKVWACESFLSLLTALLSDVELLLLCGYAGFVDAMYEVYAYLGVEREEVVRFSVEGLLKHVLPAVLLGITKSSAEDNAETHSAACESAIGVLAELARFALLLDPKSQSIHYTVEGGFLVEVAVYCLRHARCSGGERACSSIFLAGYLPRAEGAMEDVKRKCGPTVSFMLSRGTRSSYLQVLELSNHLLSFPRAQSLYGERESGSVAALQHLFKGSGSALPTSGAGGSDCTGKQKQLLTESLKCLSFMTNTSGSCHALGFLIRFIEQYLREQERSSRAYTSSHQLPTTIDGELQNPQTAVDSEHGAPSKEEAITALARVEAAPLVLLDYMGYLGPVGNWAMVCWAFSLTETSLRILQKHRVTATSLVVDVAARAILSQLRAVALPGSLHLPLSMLRSLIYIGDWISDVPLTLLGFDRVSLVHGLFRSVGRGEYRTVVFALKQAVVFLQRISVKYRDPPIRPSQKAGTGEEEEEGSETEEEAMHEGEGQGDVSKTYYTDAAAASHPAEEQQEFRTFFVSLLVCFDTVLDAIRSSALQQDILDDELRDVLILELQTLIRVLEGCVRAVLQLPVKTRRHLRIESAQVLWVSLCTVSAMSKVLAIDYRRVCFTGNIMRAVSSLHGVVGRLVESYTSSADRGATGGGDSGDEIGVKGGDGLGSDAGLLDTLTLGLRSILSGTLVTRRIALRLGLGYHYRTDFTAILTAVRTLASAAARYKPAGSIVHFVWSTLLAEVAALGKSRCHSGAALGIKDDVSPVRVPSKEELALLLDSFRDLEKEMTDTVAARQARGRMADYLVDWACPNAEAVLNSVVEDCNLAHEQRRGSGETYSSMEDVAAKEGICEDKKGLPVTDWNGIDTGGTGAVTVTALVEMDASALLDESENMTNAEALEAITQQCRRMQMTSTASHFNDTRKAIPQTNRVVLTHFNCLATVFNRCTLSEIMAAPGGLDIFASLNIFYRRQAPVPLERRRALWSHLASQWRQEFLQPDSERFHEKQRELLQLVRQRRGLIHTSEKGVEDNAVGQSKGVLPRGNSAIAMLSQHDMPHVAVDLDLLPHDDFSSLLAEERGAASPEGPEALSVGVRELPLRVPLEVLLTLLGDIVHGPRDDESLEELAKIIVTYVARQHVLLRQRCDGIATNVQRFMYDTPPPPRVYMRRRLPLTCTHAPAVAGHFFSEEERNALMDLLQQHIPGPAGMSASATLPFLSAEQGMFEYLRSLCLYLHMLALTANVCHSFRIFGDGGDASGSRSVEMGSVLRRGAFGLEEDAKDAAMLGGLHWKHYQQETGARIAERRARADLHQAHCEGVNSNLLENILLHFLNVSLVAIEHADMITHRATSIAITPGSDSERVRQALLYADELRLMVGVSLQNTLRLLLRGSPAGYSFARRVAHRIISMFSCEDIPLSPLRAPSEEAASSSDARSGGEHGPPLPDLEPASMMELAALRCKRPELFLRSPTLLCILSPAFFNEVLSQHIRNAMGFTLTQVVASLHFYLRSPTAHLGPLMTATANILSSTNIRNAALRLFCEELCGQIMERDDFRDALAPPTVVSSQQGALGSVPNEVLIPFLAAMSREDVCVTKSALTAVLHRAMSLRSDVFGQPPTANRFSRLAIARSGSAMAGGHASMSPIVRMGASVVAPEGLLHDRLSLGGSPMDVVLESAVAAGMAKTRPNGDETSLLDEEVVSDNNVPSGGVGSEEQEEVTALSRFSVNQGEYAPIRTHKRALASLNLTLAEVMETAMHFSSMRRLTSEEYKRATSMIRSADDARHERVASFRSVTPPPETGFAVGSNLAPSDRVGVGHESAHHACSTTGMLLHPDAALHIEDPTHFGVVMLHINFALRKIIHVSMRRLAAQQGPRTLCMMVEMLKEVDPKWHHASNNEHRRQMDGMLAGTLRVLSARALACVDLVGDAGDLLGGGAGGIAMSAAGLQRAERALYLVQHREHHGGSNSSGSVVTKGKGSCRS</sequence>
<feature type="compositionally biased region" description="Acidic residues" evidence="1">
    <location>
        <begin position="1373"/>
        <end position="1384"/>
    </location>
</feature>
<evidence type="ECO:0000313" key="2">
    <source>
        <dbReference type="EMBL" id="CCC49858.1"/>
    </source>
</evidence>
<feature type="compositionally biased region" description="Low complexity" evidence="1">
    <location>
        <begin position="2314"/>
        <end position="2325"/>
    </location>
</feature>
<dbReference type="EMBL" id="HE573024">
    <property type="protein sequence ID" value="CCC49858.1"/>
    <property type="molecule type" value="Genomic_DNA"/>
</dbReference>
<feature type="region of interest" description="Disordered" evidence="1">
    <location>
        <begin position="555"/>
        <end position="610"/>
    </location>
</feature>
<organism evidence="2">
    <name type="scientific">Trypanosoma vivax (strain Y486)</name>
    <dbReference type="NCBI Taxonomy" id="1055687"/>
    <lineage>
        <taxon>Eukaryota</taxon>
        <taxon>Discoba</taxon>
        <taxon>Euglenozoa</taxon>
        <taxon>Kinetoplastea</taxon>
        <taxon>Metakinetoplastina</taxon>
        <taxon>Trypanosomatida</taxon>
        <taxon>Trypanosomatidae</taxon>
        <taxon>Trypanosoma</taxon>
        <taxon>Duttonella</taxon>
    </lineage>
</organism>
<gene>
    <name evidence="2" type="ORF">TVY486_0804660</name>
</gene>
<evidence type="ECO:0000256" key="1">
    <source>
        <dbReference type="SAM" id="MobiDB-lite"/>
    </source>
</evidence>
<reference evidence="2" key="1">
    <citation type="journal article" date="2012" name="Proc. Natl. Acad. Sci. U.S.A.">
        <title>Antigenic diversity is generated by distinct evolutionary mechanisms in African trypanosome species.</title>
        <authorList>
            <person name="Jackson A.P."/>
            <person name="Berry A."/>
            <person name="Aslett M."/>
            <person name="Allison H.C."/>
            <person name="Burton P."/>
            <person name="Vavrova-Anderson J."/>
            <person name="Brown R."/>
            <person name="Browne H."/>
            <person name="Corton N."/>
            <person name="Hauser H."/>
            <person name="Gamble J."/>
            <person name="Gilderthorp R."/>
            <person name="Marcello L."/>
            <person name="McQuillan J."/>
            <person name="Otto T.D."/>
            <person name="Quail M.A."/>
            <person name="Sanders M.J."/>
            <person name="van Tonder A."/>
            <person name="Ginger M.L."/>
            <person name="Field M.C."/>
            <person name="Barry J.D."/>
            <person name="Hertz-Fowler C."/>
            <person name="Berriman M."/>
        </authorList>
    </citation>
    <scope>NUCLEOTIDE SEQUENCE</scope>
    <source>
        <strain evidence="2">Y486</strain>
    </source>
</reference>
<feature type="region of interest" description="Disordered" evidence="1">
    <location>
        <begin position="2847"/>
        <end position="2868"/>
    </location>
</feature>
<accession>G0U1A3</accession>
<name>G0U1A3_TRYVY</name>